<feature type="domain" description="N-acetyltransferase" evidence="3">
    <location>
        <begin position="9"/>
        <end position="170"/>
    </location>
</feature>
<dbReference type="EMBL" id="JBHSYQ010000003">
    <property type="protein sequence ID" value="MFC6997850.1"/>
    <property type="molecule type" value="Genomic_DNA"/>
</dbReference>
<dbReference type="InterPro" id="IPR016181">
    <property type="entry name" value="Acyl_CoA_acyltransferase"/>
</dbReference>
<evidence type="ECO:0000313" key="5">
    <source>
        <dbReference type="Proteomes" id="UP001596405"/>
    </source>
</evidence>
<keyword evidence="5" id="KW-1185">Reference proteome</keyword>
<keyword evidence="1" id="KW-0808">Transferase</keyword>
<keyword evidence="2" id="KW-0012">Acyltransferase</keyword>
<dbReference type="InterPro" id="IPR050680">
    <property type="entry name" value="YpeA/RimI_acetyltransf"/>
</dbReference>
<dbReference type="Proteomes" id="UP001596405">
    <property type="component" value="Unassembled WGS sequence"/>
</dbReference>
<evidence type="ECO:0000256" key="2">
    <source>
        <dbReference type="ARBA" id="ARBA00023315"/>
    </source>
</evidence>
<gene>
    <name evidence="4" type="ORF">ACFQHR_09440</name>
</gene>
<comment type="caution">
    <text evidence="4">The sequence shown here is derived from an EMBL/GenBank/DDBJ whole genome shotgun (WGS) entry which is preliminary data.</text>
</comment>
<reference evidence="5" key="1">
    <citation type="journal article" date="2019" name="Int. J. Syst. Evol. Microbiol.">
        <title>The Global Catalogue of Microorganisms (GCM) 10K type strain sequencing project: providing services to taxonomists for standard genome sequencing and annotation.</title>
        <authorList>
            <consortium name="The Broad Institute Genomics Platform"/>
            <consortium name="The Broad Institute Genome Sequencing Center for Infectious Disease"/>
            <person name="Wu L."/>
            <person name="Ma J."/>
        </authorList>
    </citation>
    <scope>NUCLEOTIDE SEQUENCE [LARGE SCALE GENOMIC DNA]</scope>
    <source>
        <strain evidence="5">CGMCC 4.7393</strain>
    </source>
</reference>
<dbReference type="InterPro" id="IPR000182">
    <property type="entry name" value="GNAT_dom"/>
</dbReference>
<proteinExistence type="predicted"/>
<dbReference type="SUPFAM" id="SSF55729">
    <property type="entry name" value="Acyl-CoA N-acyltransferases (Nat)"/>
    <property type="match status" value="1"/>
</dbReference>
<evidence type="ECO:0000259" key="3">
    <source>
        <dbReference type="PROSITE" id="PS51186"/>
    </source>
</evidence>
<name>A0ABW2DJP5_9BACT</name>
<protein>
    <submittedName>
        <fullName evidence="4">GNAT family N-acetyltransferase</fullName>
    </submittedName>
</protein>
<dbReference type="PANTHER" id="PTHR43420">
    <property type="entry name" value="ACETYLTRANSFERASE"/>
    <property type="match status" value="1"/>
</dbReference>
<sequence length="170" mass="19576">MAQINKSGVEVQIEETTSMAVIHDLAHAIWYPTYQSILSKEQIEYMLEQIYAVPSLEKQLVEGQVFLLLEENRQPVAFAAFSLLEQDEKVYKLNKIYIHPAKQGNGYGELLLAEVIKRCIAEGGKILELNVHRENPARHFYQKKGFTIHQTVDIPFGPFTLNDYVMRRPL</sequence>
<dbReference type="PROSITE" id="PS51186">
    <property type="entry name" value="GNAT"/>
    <property type="match status" value="1"/>
</dbReference>
<dbReference type="CDD" id="cd04301">
    <property type="entry name" value="NAT_SF"/>
    <property type="match status" value="1"/>
</dbReference>
<dbReference type="Pfam" id="PF00583">
    <property type="entry name" value="Acetyltransf_1"/>
    <property type="match status" value="1"/>
</dbReference>
<dbReference type="Gene3D" id="3.40.630.30">
    <property type="match status" value="1"/>
</dbReference>
<evidence type="ECO:0000256" key="1">
    <source>
        <dbReference type="ARBA" id="ARBA00022679"/>
    </source>
</evidence>
<evidence type="ECO:0000313" key="4">
    <source>
        <dbReference type="EMBL" id="MFC6997850.1"/>
    </source>
</evidence>
<accession>A0ABW2DJP5</accession>
<dbReference type="RefSeq" id="WP_239693354.1">
    <property type="nucleotide sequence ID" value="NZ_JBHSYQ010000003.1"/>
</dbReference>
<organism evidence="4 5">
    <name type="scientific">Rufibacter roseus</name>
    <dbReference type="NCBI Taxonomy" id="1567108"/>
    <lineage>
        <taxon>Bacteria</taxon>
        <taxon>Pseudomonadati</taxon>
        <taxon>Bacteroidota</taxon>
        <taxon>Cytophagia</taxon>
        <taxon>Cytophagales</taxon>
        <taxon>Hymenobacteraceae</taxon>
        <taxon>Rufibacter</taxon>
    </lineage>
</organism>